<evidence type="ECO:0008006" key="3">
    <source>
        <dbReference type="Google" id="ProtNLM"/>
    </source>
</evidence>
<dbReference type="EMBL" id="AP019416">
    <property type="protein sequence ID" value="BBI51489.1"/>
    <property type="molecule type" value="Genomic_DNA"/>
</dbReference>
<keyword evidence="2" id="KW-1185">Reference proteome</keyword>
<evidence type="ECO:0000313" key="2">
    <source>
        <dbReference type="Proteomes" id="UP000289555"/>
    </source>
</evidence>
<sequence length="141" mass="15089">MVVGNCQAGWQLMMAAALEPDVFGPILIAGAPLSYWAGEHGKAPMRYTGGMAGGSWITALTSDIGDGLFDGAWLVQNFERLNPANTYWKSSITFTTISILKRAVTSILSAGGVVTSYWAVKRFSISLITCLSAIDSLPPNW</sequence>
<dbReference type="PANTHER" id="PTHR36837">
    <property type="entry name" value="POLY(3-HYDROXYALKANOATE) POLYMERASE SUBUNIT PHAC"/>
    <property type="match status" value="1"/>
</dbReference>
<dbReference type="InterPro" id="IPR051321">
    <property type="entry name" value="PHA/PHB_synthase"/>
</dbReference>
<gene>
    <name evidence="1" type="ORF">HORIV_39100</name>
</gene>
<organism evidence="1 2">
    <name type="scientific">Vreelandella olivaria</name>
    <dbReference type="NCBI Taxonomy" id="390919"/>
    <lineage>
        <taxon>Bacteria</taxon>
        <taxon>Pseudomonadati</taxon>
        <taxon>Pseudomonadota</taxon>
        <taxon>Gammaproteobacteria</taxon>
        <taxon>Oceanospirillales</taxon>
        <taxon>Halomonadaceae</taxon>
        <taxon>Vreelandella</taxon>
    </lineage>
</organism>
<dbReference type="Proteomes" id="UP000289555">
    <property type="component" value="Chromosome"/>
</dbReference>
<accession>A0ABN5WX18</accession>
<proteinExistence type="predicted"/>
<dbReference type="InterPro" id="IPR024501">
    <property type="entry name" value="DUF3141"/>
</dbReference>
<dbReference type="Pfam" id="PF11339">
    <property type="entry name" value="DUF3141"/>
    <property type="match status" value="1"/>
</dbReference>
<dbReference type="PANTHER" id="PTHR36837:SF2">
    <property type="entry name" value="POLY(3-HYDROXYALKANOATE) POLYMERASE SUBUNIT PHAC"/>
    <property type="match status" value="1"/>
</dbReference>
<protein>
    <recommendedName>
        <fullName evidence="3">Gingipain domain-containing protein</fullName>
    </recommendedName>
</protein>
<name>A0ABN5WX18_9GAMM</name>
<reference evidence="2" key="1">
    <citation type="journal article" date="2019" name="Microbiol. Resour. Announc.">
        <title>Complete Genome Sequence of Halomonas olivaria, a Moderately Halophilic Bacterium Isolated from Olive Processing Effluents, Obtained by Nanopore Sequencing.</title>
        <authorList>
            <person name="Nagata S."/>
            <person name="Ii K.M."/>
            <person name="Tsukimi T."/>
            <person name="Miura M.C."/>
            <person name="Galipon J."/>
            <person name="Arakawa K."/>
        </authorList>
    </citation>
    <scope>NUCLEOTIDE SEQUENCE [LARGE SCALE GENOMIC DNA]</scope>
    <source>
        <strain evidence="2">TYRC17</strain>
    </source>
</reference>
<evidence type="ECO:0000313" key="1">
    <source>
        <dbReference type="EMBL" id="BBI51489.1"/>
    </source>
</evidence>